<dbReference type="GO" id="GO:0032259">
    <property type="term" value="P:methylation"/>
    <property type="evidence" value="ECO:0007669"/>
    <property type="project" value="UniProtKB-KW"/>
</dbReference>
<dbReference type="OrthoDB" id="358252at2"/>
<keyword evidence="4 8" id="KW-0808">Transferase</keyword>
<proteinExistence type="inferred from homology"/>
<dbReference type="NCBIfam" id="NF005719">
    <property type="entry name" value="PRK07535.1"/>
    <property type="match status" value="1"/>
</dbReference>
<feature type="domain" description="Pterin-binding" evidence="7">
    <location>
        <begin position="1"/>
        <end position="265"/>
    </location>
</feature>
<dbReference type="Gene3D" id="3.20.20.20">
    <property type="entry name" value="Dihydropteroate synthase-like"/>
    <property type="match status" value="1"/>
</dbReference>
<dbReference type="STRING" id="1121432.SAMN02745219_03408"/>
<reference evidence="9" key="1">
    <citation type="submission" date="2016-11" db="EMBL/GenBank/DDBJ databases">
        <authorList>
            <person name="Varghese N."/>
            <person name="Submissions S."/>
        </authorList>
    </citation>
    <scope>NUCLEOTIDE SEQUENCE [LARGE SCALE GENOMIC DNA]</scope>
    <source>
        <strain evidence="9">DSM 16057</strain>
    </source>
</reference>
<keyword evidence="6" id="KW-0170">Cobalt</keyword>
<dbReference type="GO" id="GO:0046872">
    <property type="term" value="F:metal ion binding"/>
    <property type="evidence" value="ECO:0007669"/>
    <property type="project" value="UniProtKB-KW"/>
</dbReference>
<keyword evidence="9" id="KW-1185">Reference proteome</keyword>
<protein>
    <submittedName>
        <fullName evidence="8">5-methyltetrahydrofolate--homocysteine methyltransferase</fullName>
    </submittedName>
</protein>
<evidence type="ECO:0000313" key="9">
    <source>
        <dbReference type="Proteomes" id="UP000184529"/>
    </source>
</evidence>
<evidence type="ECO:0000256" key="5">
    <source>
        <dbReference type="ARBA" id="ARBA00022723"/>
    </source>
</evidence>
<dbReference type="EMBL" id="FQZM01000067">
    <property type="protein sequence ID" value="SHJ81602.1"/>
    <property type="molecule type" value="Genomic_DNA"/>
</dbReference>
<dbReference type="InterPro" id="IPR011005">
    <property type="entry name" value="Dihydropteroate_synth-like_sf"/>
</dbReference>
<organism evidence="8 9">
    <name type="scientific">Desulfofundulus thermosubterraneus DSM 16057</name>
    <dbReference type="NCBI Taxonomy" id="1121432"/>
    <lineage>
        <taxon>Bacteria</taxon>
        <taxon>Bacillati</taxon>
        <taxon>Bacillota</taxon>
        <taxon>Clostridia</taxon>
        <taxon>Eubacteriales</taxon>
        <taxon>Peptococcaceae</taxon>
        <taxon>Desulfofundulus</taxon>
    </lineage>
</organism>
<evidence type="ECO:0000256" key="6">
    <source>
        <dbReference type="ARBA" id="ARBA00023285"/>
    </source>
</evidence>
<dbReference type="AlphaFoldDB" id="A0A1M6MDR5"/>
<dbReference type="GO" id="GO:0050667">
    <property type="term" value="P:homocysteine metabolic process"/>
    <property type="evidence" value="ECO:0007669"/>
    <property type="project" value="TreeGrafter"/>
</dbReference>
<accession>A0A1M6MDR5</accession>
<evidence type="ECO:0000256" key="3">
    <source>
        <dbReference type="ARBA" id="ARBA00022628"/>
    </source>
</evidence>
<sequence length="266" mass="29490">MLIIGERINSTRKSIDRAVRAKDVDFIREEVLNQVNAGAHMLDVNCGTLDAQEEPTTMEWLVQTVQETAGVPLCIDSANHKALAAGLRVHRGKAMINSISGETERYKKVLPLVKEYGASVVALCMDDRGIPANKNQALEVGVKLVNNLLDAGVPVDDIYFDPLVRSVATNPETVIETLRLMEEMASRFSGLHFVSGLSNVSFGLPERRHLNRAYVVLSMASGLDAVIVDPLDKTLMALVYATETLLNKDRFCLQYIRYYQEGRLKV</sequence>
<keyword evidence="2 8" id="KW-0489">Methyltransferase</keyword>
<comment type="similarity">
    <text evidence="1">Belongs to the vitamin-B12 dependent methionine synthase family.</text>
</comment>
<gene>
    <name evidence="8" type="ORF">SAMN02745219_03408</name>
</gene>
<dbReference type="InterPro" id="IPR050554">
    <property type="entry name" value="Met_Synthase/Corrinoid"/>
</dbReference>
<dbReference type="GO" id="GO:0008705">
    <property type="term" value="F:methionine synthase activity"/>
    <property type="evidence" value="ECO:0007669"/>
    <property type="project" value="TreeGrafter"/>
</dbReference>
<dbReference type="PROSITE" id="PS50972">
    <property type="entry name" value="PTERIN_BINDING"/>
    <property type="match status" value="1"/>
</dbReference>
<dbReference type="GO" id="GO:0031419">
    <property type="term" value="F:cobalamin binding"/>
    <property type="evidence" value="ECO:0007669"/>
    <property type="project" value="UniProtKB-KW"/>
</dbReference>
<evidence type="ECO:0000256" key="4">
    <source>
        <dbReference type="ARBA" id="ARBA00022679"/>
    </source>
</evidence>
<evidence type="ECO:0000313" key="8">
    <source>
        <dbReference type="EMBL" id="SHJ81602.1"/>
    </source>
</evidence>
<dbReference type="SUPFAM" id="SSF51717">
    <property type="entry name" value="Dihydropteroate synthetase-like"/>
    <property type="match status" value="1"/>
</dbReference>
<dbReference type="PANTHER" id="PTHR45833">
    <property type="entry name" value="METHIONINE SYNTHASE"/>
    <property type="match status" value="1"/>
</dbReference>
<name>A0A1M6MDR5_9FIRM</name>
<keyword evidence="3" id="KW-0846">Cobalamin</keyword>
<dbReference type="Proteomes" id="UP000184529">
    <property type="component" value="Unassembled WGS sequence"/>
</dbReference>
<dbReference type="InterPro" id="IPR000489">
    <property type="entry name" value="Pterin-binding_dom"/>
</dbReference>
<keyword evidence="5" id="KW-0479">Metal-binding</keyword>
<dbReference type="GO" id="GO:0005829">
    <property type="term" value="C:cytosol"/>
    <property type="evidence" value="ECO:0007669"/>
    <property type="project" value="TreeGrafter"/>
</dbReference>
<evidence type="ECO:0000259" key="7">
    <source>
        <dbReference type="PROSITE" id="PS50972"/>
    </source>
</evidence>
<dbReference type="PANTHER" id="PTHR45833:SF1">
    <property type="entry name" value="METHIONINE SYNTHASE"/>
    <property type="match status" value="1"/>
</dbReference>
<evidence type="ECO:0000256" key="1">
    <source>
        <dbReference type="ARBA" id="ARBA00010398"/>
    </source>
</evidence>
<dbReference type="GO" id="GO:0046653">
    <property type="term" value="P:tetrahydrofolate metabolic process"/>
    <property type="evidence" value="ECO:0007669"/>
    <property type="project" value="TreeGrafter"/>
</dbReference>
<evidence type="ECO:0000256" key="2">
    <source>
        <dbReference type="ARBA" id="ARBA00022603"/>
    </source>
</evidence>
<dbReference type="RefSeq" id="WP_072871442.1">
    <property type="nucleotide sequence ID" value="NZ_FQZM01000067.1"/>
</dbReference>
<dbReference type="Pfam" id="PF00809">
    <property type="entry name" value="Pterin_bind"/>
    <property type="match status" value="1"/>
</dbReference>